<protein>
    <recommendedName>
        <fullName evidence="1">ATP-grasp domain-containing protein</fullName>
    </recommendedName>
</protein>
<sequence>MLDTVINGIPGVLNGLPRSTSVFCSEIVDMRSEYRVYVVNGVVRAICKYRGSGEALDMEVVKKAVDTLSRSVEGRDLTGYGMDFAVMKKKVSDGGVDEYITCLVEVNDGYSLGCYKGILAKDYTDLLIARWGTLVGKTKKSEANIMDY</sequence>
<reference evidence="2" key="1">
    <citation type="submission" date="2018-10" db="EMBL/GenBank/DDBJ databases">
        <title>Hidden diversity of soil giant viruses.</title>
        <authorList>
            <person name="Schulz F."/>
            <person name="Alteio L."/>
            <person name="Goudeau D."/>
            <person name="Ryan E.M."/>
            <person name="Malmstrom R.R."/>
            <person name="Blanchard J."/>
            <person name="Woyke T."/>
        </authorList>
    </citation>
    <scope>NUCLEOTIDE SEQUENCE</scope>
    <source>
        <strain evidence="2">HYV1</strain>
    </source>
</reference>
<name>A0A3G5A954_9VIRU</name>
<proteinExistence type="predicted"/>
<evidence type="ECO:0000313" key="2">
    <source>
        <dbReference type="EMBL" id="AYV83788.1"/>
    </source>
</evidence>
<dbReference type="InterPro" id="IPR041261">
    <property type="entry name" value="R2K_2"/>
</dbReference>
<dbReference type="Pfam" id="PF18299">
    <property type="entry name" value="R2K_2"/>
    <property type="match status" value="1"/>
</dbReference>
<feature type="domain" description="ATP-grasp" evidence="1">
    <location>
        <begin position="15"/>
        <end position="125"/>
    </location>
</feature>
<gene>
    <name evidence="2" type="ORF">Hyperionvirus11_61</name>
</gene>
<evidence type="ECO:0000259" key="1">
    <source>
        <dbReference type="Pfam" id="PF18299"/>
    </source>
</evidence>
<accession>A0A3G5A954</accession>
<organism evidence="2">
    <name type="scientific">Hyperionvirus sp</name>
    <dbReference type="NCBI Taxonomy" id="2487770"/>
    <lineage>
        <taxon>Viruses</taxon>
        <taxon>Varidnaviria</taxon>
        <taxon>Bamfordvirae</taxon>
        <taxon>Nucleocytoviricota</taxon>
        <taxon>Megaviricetes</taxon>
        <taxon>Imitervirales</taxon>
        <taxon>Mimiviridae</taxon>
        <taxon>Klosneuvirinae</taxon>
    </lineage>
</organism>
<dbReference type="EMBL" id="MK072393">
    <property type="protein sequence ID" value="AYV83788.1"/>
    <property type="molecule type" value="Genomic_DNA"/>
</dbReference>